<dbReference type="NCBIfam" id="TIGR02122">
    <property type="entry name" value="TRAP_TAXI"/>
    <property type="match status" value="1"/>
</dbReference>
<dbReference type="RefSeq" id="WP_092859773.1">
    <property type="nucleotide sequence ID" value="NZ_FOQH01000004.1"/>
</dbReference>
<dbReference type="PANTHER" id="PTHR42941:SF1">
    <property type="entry name" value="SLL1037 PROTEIN"/>
    <property type="match status" value="1"/>
</dbReference>
<dbReference type="Gene3D" id="3.40.190.10">
    <property type="entry name" value="Periplasmic binding protein-like II"/>
    <property type="match status" value="2"/>
</dbReference>
<keyword evidence="1" id="KW-0732">Signal</keyword>
<evidence type="ECO:0000313" key="2">
    <source>
        <dbReference type="EMBL" id="SFI14467.1"/>
    </source>
</evidence>
<dbReference type="STRING" id="1114924.SAMN05216258_104505"/>
<accession>A0A1I3FTJ6</accession>
<keyword evidence="3" id="KW-1185">Reference proteome</keyword>
<feature type="chain" id="PRO_5011733333" description="TRAP transporter solute receptor, TAXI family" evidence="1">
    <location>
        <begin position="28"/>
        <end position="326"/>
    </location>
</feature>
<dbReference type="InterPro" id="IPR011852">
    <property type="entry name" value="TRAP_TAXI"/>
</dbReference>
<dbReference type="Proteomes" id="UP000199377">
    <property type="component" value="Unassembled WGS sequence"/>
</dbReference>
<evidence type="ECO:0000256" key="1">
    <source>
        <dbReference type="SAM" id="SignalP"/>
    </source>
</evidence>
<protein>
    <recommendedName>
        <fullName evidence="4">TRAP transporter solute receptor, TAXI family</fullName>
    </recommendedName>
</protein>
<dbReference type="EMBL" id="FOQH01000004">
    <property type="protein sequence ID" value="SFI14467.1"/>
    <property type="molecule type" value="Genomic_DNA"/>
</dbReference>
<organism evidence="2 3">
    <name type="scientific">Albimonas pacifica</name>
    <dbReference type="NCBI Taxonomy" id="1114924"/>
    <lineage>
        <taxon>Bacteria</taxon>
        <taxon>Pseudomonadati</taxon>
        <taxon>Pseudomonadota</taxon>
        <taxon>Alphaproteobacteria</taxon>
        <taxon>Rhodobacterales</taxon>
        <taxon>Paracoccaceae</taxon>
        <taxon>Albimonas</taxon>
    </lineage>
</organism>
<gene>
    <name evidence="2" type="ORF">SAMN05216258_104505</name>
</gene>
<evidence type="ECO:0000313" key="3">
    <source>
        <dbReference type="Proteomes" id="UP000199377"/>
    </source>
</evidence>
<proteinExistence type="predicted"/>
<name>A0A1I3FTJ6_9RHOB</name>
<dbReference type="SUPFAM" id="SSF53850">
    <property type="entry name" value="Periplasmic binding protein-like II"/>
    <property type="match status" value="1"/>
</dbReference>
<dbReference type="PANTHER" id="PTHR42941">
    <property type="entry name" value="SLL1037 PROTEIN"/>
    <property type="match status" value="1"/>
</dbReference>
<dbReference type="Pfam" id="PF16868">
    <property type="entry name" value="NMT1_3"/>
    <property type="match status" value="1"/>
</dbReference>
<feature type="signal peptide" evidence="1">
    <location>
        <begin position="1"/>
        <end position="27"/>
    </location>
</feature>
<sequence>MKLDPTRRILGMAAGLTLSVAAGAASAQVVTIATGAQGSLAYNSGQAVAKVANEAGINARTQPYVGYMPLLNAGEVDFGFSNAVEASFAFKGTGNYDREHPDIRLVGVMFPLRTGIMAPADLGLDTVADLKAKAGDLKIASEYTSSTIIPYYIEGSLKNGGMEYSDFQQVPVASFVAGINALGDGLVDVALVSLNAGAGKEAEVKLQDRGGLQYISLDDSPEGVKAFKAFLPEGAIIAMKANDSIPGLKKPANIVSIPWVLMVNADVDEDLVYAMTKAIAEHKDDLKASFGAFGLADAQAMAPANAMPYHPGALRYYEEAGIPVGE</sequence>
<reference evidence="2 3" key="1">
    <citation type="submission" date="2016-10" db="EMBL/GenBank/DDBJ databases">
        <authorList>
            <person name="de Groot N.N."/>
        </authorList>
    </citation>
    <scope>NUCLEOTIDE SEQUENCE [LARGE SCALE GENOMIC DNA]</scope>
    <source>
        <strain evidence="2 3">CGMCC 1.11030</strain>
    </source>
</reference>
<evidence type="ECO:0008006" key="4">
    <source>
        <dbReference type="Google" id="ProtNLM"/>
    </source>
</evidence>
<dbReference type="AlphaFoldDB" id="A0A1I3FTJ6"/>
<dbReference type="OrthoDB" id="9776669at2"/>